<evidence type="ECO:0000313" key="20">
    <source>
        <dbReference type="Proteomes" id="UP000287651"/>
    </source>
</evidence>
<evidence type="ECO:0000256" key="9">
    <source>
        <dbReference type="ARBA" id="ARBA00022786"/>
    </source>
</evidence>
<evidence type="ECO:0000256" key="14">
    <source>
        <dbReference type="PROSITE-ProRule" id="PRU00175"/>
    </source>
</evidence>
<dbReference type="InterPro" id="IPR013083">
    <property type="entry name" value="Znf_RING/FYVE/PHD"/>
</dbReference>
<comment type="caution">
    <text evidence="19">The sequence shown here is derived from an EMBL/GenBank/DDBJ whole genome shotgun (WGS) entry which is preliminary data.</text>
</comment>
<evidence type="ECO:0000259" key="18">
    <source>
        <dbReference type="PROSITE" id="PS50089"/>
    </source>
</evidence>
<feature type="region of interest" description="Disordered" evidence="15">
    <location>
        <begin position="189"/>
        <end position="256"/>
    </location>
</feature>
<dbReference type="GO" id="GO:0061630">
    <property type="term" value="F:ubiquitin protein ligase activity"/>
    <property type="evidence" value="ECO:0007669"/>
    <property type="project" value="UniProtKB-EC"/>
</dbReference>
<evidence type="ECO:0000256" key="12">
    <source>
        <dbReference type="ARBA" id="ARBA00023136"/>
    </source>
</evidence>
<keyword evidence="9" id="KW-0833">Ubl conjugation pathway</keyword>
<evidence type="ECO:0000256" key="2">
    <source>
        <dbReference type="ARBA" id="ARBA00004167"/>
    </source>
</evidence>
<evidence type="ECO:0000256" key="5">
    <source>
        <dbReference type="ARBA" id="ARBA00022679"/>
    </source>
</evidence>
<dbReference type="GO" id="GO:0008270">
    <property type="term" value="F:zinc ion binding"/>
    <property type="evidence" value="ECO:0007669"/>
    <property type="project" value="UniProtKB-KW"/>
</dbReference>
<feature type="transmembrane region" description="Helical" evidence="16">
    <location>
        <begin position="48"/>
        <end position="68"/>
    </location>
</feature>
<dbReference type="EC" id="2.3.2.27" evidence="4"/>
<feature type="compositionally biased region" description="Gly residues" evidence="15">
    <location>
        <begin position="311"/>
        <end position="323"/>
    </location>
</feature>
<evidence type="ECO:0000256" key="4">
    <source>
        <dbReference type="ARBA" id="ARBA00012483"/>
    </source>
</evidence>
<evidence type="ECO:0000256" key="13">
    <source>
        <dbReference type="ARBA" id="ARBA00024209"/>
    </source>
</evidence>
<comment type="similarity">
    <text evidence="13">Belongs to the RING-type zinc finger family. ATL subfamily.</text>
</comment>
<evidence type="ECO:0000256" key="11">
    <source>
        <dbReference type="ARBA" id="ARBA00022989"/>
    </source>
</evidence>
<keyword evidence="8 14" id="KW-0863">Zinc-finger</keyword>
<feature type="domain" description="RING-type" evidence="18">
    <location>
        <begin position="128"/>
        <end position="170"/>
    </location>
</feature>
<keyword evidence="7" id="KW-0479">Metal-binding</keyword>
<comment type="catalytic activity">
    <reaction evidence="1">
        <text>S-ubiquitinyl-[E2 ubiquitin-conjugating enzyme]-L-cysteine + [acceptor protein]-L-lysine = [E2 ubiquitin-conjugating enzyme]-L-cysteine + N(6)-ubiquitinyl-[acceptor protein]-L-lysine.</text>
        <dbReference type="EC" id="2.3.2.27"/>
    </reaction>
</comment>
<sequence>MASAGFVVLPLTLLLLSAARCAHAQPSPPPSDNYSPYFGPPSFNRPTAIVIVFLVSAFFLVGFVSIYIRHCAGPDPRGPVAGAVARSRRLPWQQQQHSGLSPEVFETFPTLVYSEVMGLKLGKGVLKCAVCLSEFEDDDALRLLPRCNHAFHPDCIDTWLTSHVTCPVCRSNLAEAADTEPPPVVFPALEAPVPPPQGREEEALPTPPSPAGQTTIVVGQEDKKDELAQIERLKREVGSRSGRRPPKLPRSHSTGHLVVLPGENVDRYTLRLPEHVRKEIFAAQKLHRSTSCDALPTAAEASSRRGYRSTGIGGGGAGEGSSRGGRSVRLGRSDRWPSFLIRSLSMKVPAWATGRRADGGDESVKKGVGECSSSGKFATVRTPFNCLVAIGDDDESSAAALAGRVELIKF</sequence>
<keyword evidence="17" id="KW-0732">Signal</keyword>
<evidence type="ECO:0000256" key="3">
    <source>
        <dbReference type="ARBA" id="ARBA00004906"/>
    </source>
</evidence>
<keyword evidence="11 16" id="KW-1133">Transmembrane helix</keyword>
<dbReference type="SUPFAM" id="SSF57850">
    <property type="entry name" value="RING/U-box"/>
    <property type="match status" value="1"/>
</dbReference>
<feature type="region of interest" description="Disordered" evidence="15">
    <location>
        <begin position="294"/>
        <end position="330"/>
    </location>
</feature>
<proteinExistence type="inferred from homology"/>
<evidence type="ECO:0000313" key="19">
    <source>
        <dbReference type="EMBL" id="RRT80769.1"/>
    </source>
</evidence>
<dbReference type="InterPro" id="IPR001841">
    <property type="entry name" value="Znf_RING"/>
</dbReference>
<dbReference type="Proteomes" id="UP000287651">
    <property type="component" value="Unassembled WGS sequence"/>
</dbReference>
<dbReference type="PANTHER" id="PTHR14155">
    <property type="entry name" value="RING FINGER DOMAIN-CONTAINING"/>
    <property type="match status" value="1"/>
</dbReference>
<dbReference type="InterPro" id="IPR053238">
    <property type="entry name" value="RING-H2_zinc_finger"/>
</dbReference>
<comment type="pathway">
    <text evidence="3">Protein modification; protein ubiquitination.</text>
</comment>
<dbReference type="GO" id="GO:0016020">
    <property type="term" value="C:membrane"/>
    <property type="evidence" value="ECO:0007669"/>
    <property type="project" value="UniProtKB-SubCell"/>
</dbReference>
<evidence type="ECO:0000256" key="8">
    <source>
        <dbReference type="ARBA" id="ARBA00022771"/>
    </source>
</evidence>
<keyword evidence="10" id="KW-0862">Zinc</keyword>
<dbReference type="PROSITE" id="PS50089">
    <property type="entry name" value="ZF_RING_2"/>
    <property type="match status" value="1"/>
</dbReference>
<evidence type="ECO:0000256" key="6">
    <source>
        <dbReference type="ARBA" id="ARBA00022692"/>
    </source>
</evidence>
<evidence type="ECO:0000256" key="7">
    <source>
        <dbReference type="ARBA" id="ARBA00022723"/>
    </source>
</evidence>
<feature type="signal peptide" evidence="17">
    <location>
        <begin position="1"/>
        <end position="24"/>
    </location>
</feature>
<gene>
    <name evidence="19" type="ORF">B296_00003118</name>
</gene>
<accession>A0A427AWY7</accession>
<dbReference type="PANTHER" id="PTHR14155:SF263">
    <property type="entry name" value="E3 UBIQUITIN-PROTEIN LIGASE ATL6"/>
    <property type="match status" value="1"/>
</dbReference>
<organism evidence="19 20">
    <name type="scientific">Ensete ventricosum</name>
    <name type="common">Abyssinian banana</name>
    <name type="synonym">Musa ensete</name>
    <dbReference type="NCBI Taxonomy" id="4639"/>
    <lineage>
        <taxon>Eukaryota</taxon>
        <taxon>Viridiplantae</taxon>
        <taxon>Streptophyta</taxon>
        <taxon>Embryophyta</taxon>
        <taxon>Tracheophyta</taxon>
        <taxon>Spermatophyta</taxon>
        <taxon>Magnoliopsida</taxon>
        <taxon>Liliopsida</taxon>
        <taxon>Zingiberales</taxon>
        <taxon>Musaceae</taxon>
        <taxon>Ensete</taxon>
    </lineage>
</organism>
<dbReference type="FunFam" id="3.30.40.10:FF:000187">
    <property type="entry name" value="E3 ubiquitin-protein ligase ATL6"/>
    <property type="match status" value="1"/>
</dbReference>
<dbReference type="Gene3D" id="3.30.40.10">
    <property type="entry name" value="Zinc/RING finger domain, C3HC4 (zinc finger)"/>
    <property type="match status" value="1"/>
</dbReference>
<evidence type="ECO:0000256" key="16">
    <source>
        <dbReference type="SAM" id="Phobius"/>
    </source>
</evidence>
<protein>
    <recommendedName>
        <fullName evidence="4">RING-type E3 ubiquitin transferase</fullName>
        <ecNumber evidence="4">2.3.2.27</ecNumber>
    </recommendedName>
</protein>
<evidence type="ECO:0000256" key="10">
    <source>
        <dbReference type="ARBA" id="ARBA00022833"/>
    </source>
</evidence>
<keyword evidence="12 16" id="KW-0472">Membrane</keyword>
<keyword evidence="6 16" id="KW-0812">Transmembrane</keyword>
<dbReference type="Pfam" id="PF13639">
    <property type="entry name" value="zf-RING_2"/>
    <property type="match status" value="1"/>
</dbReference>
<dbReference type="CDD" id="cd16461">
    <property type="entry name" value="RING-H2_EL5-like"/>
    <property type="match status" value="1"/>
</dbReference>
<evidence type="ECO:0000256" key="17">
    <source>
        <dbReference type="SAM" id="SignalP"/>
    </source>
</evidence>
<keyword evidence="5" id="KW-0808">Transferase</keyword>
<feature type="compositionally biased region" description="Basic and acidic residues" evidence="15">
    <location>
        <begin position="220"/>
        <end position="238"/>
    </location>
</feature>
<dbReference type="SMART" id="SM00184">
    <property type="entry name" value="RING"/>
    <property type="match status" value="1"/>
</dbReference>
<name>A0A427AWY7_ENSVE</name>
<feature type="chain" id="PRO_5019452694" description="RING-type E3 ubiquitin transferase" evidence="17">
    <location>
        <begin position="25"/>
        <end position="410"/>
    </location>
</feature>
<evidence type="ECO:0000256" key="15">
    <source>
        <dbReference type="SAM" id="MobiDB-lite"/>
    </source>
</evidence>
<comment type="subcellular location">
    <subcellularLocation>
        <location evidence="2">Membrane</location>
        <topology evidence="2">Single-pass membrane protein</topology>
    </subcellularLocation>
</comment>
<dbReference type="EMBL" id="AMZH03001064">
    <property type="protein sequence ID" value="RRT80769.1"/>
    <property type="molecule type" value="Genomic_DNA"/>
</dbReference>
<evidence type="ECO:0000256" key="1">
    <source>
        <dbReference type="ARBA" id="ARBA00000900"/>
    </source>
</evidence>
<reference evidence="19 20" key="1">
    <citation type="journal article" date="2014" name="Agronomy (Basel)">
        <title>A Draft Genome Sequence for Ensete ventricosum, the Drought-Tolerant Tree Against Hunger.</title>
        <authorList>
            <person name="Harrison J."/>
            <person name="Moore K.A."/>
            <person name="Paszkiewicz K."/>
            <person name="Jones T."/>
            <person name="Grant M."/>
            <person name="Ambacheew D."/>
            <person name="Muzemil S."/>
            <person name="Studholme D.J."/>
        </authorList>
    </citation>
    <scope>NUCLEOTIDE SEQUENCE [LARGE SCALE GENOMIC DNA]</scope>
</reference>
<feature type="compositionally biased region" description="Basic residues" evidence="15">
    <location>
        <begin position="241"/>
        <end position="250"/>
    </location>
</feature>
<dbReference type="AlphaFoldDB" id="A0A427AWY7"/>